<dbReference type="EMBL" id="FNNJ01000003">
    <property type="protein sequence ID" value="SDX06337.1"/>
    <property type="molecule type" value="Genomic_DNA"/>
</dbReference>
<accession>A0A1H2YME3</accession>
<sequence>MFIKLLRVNTMKRIFTILILVSTILFSCGPTYTYQKFYNTHKNDIGSTAFQMPRFMANVIGSLSPEANSFFSNMTDFSFITLNNVNASNHQILNTEINLIGNSSHYKDIFRKTEENKRIVVIGKEFDGIVKELVYFNYKDNTVFSFYLKGSFDSNKIKELSEKDEFENFTQKLLLQQPKLIPNSIQ</sequence>
<evidence type="ECO:0000313" key="1">
    <source>
        <dbReference type="EMBL" id="SDX06337.1"/>
    </source>
</evidence>
<organism evidence="1 2">
    <name type="scientific">Lutibacter oricola</name>
    <dbReference type="NCBI Taxonomy" id="762486"/>
    <lineage>
        <taxon>Bacteria</taxon>
        <taxon>Pseudomonadati</taxon>
        <taxon>Bacteroidota</taxon>
        <taxon>Flavobacteriia</taxon>
        <taxon>Flavobacteriales</taxon>
        <taxon>Flavobacteriaceae</taxon>
        <taxon>Lutibacter</taxon>
    </lineage>
</organism>
<proteinExistence type="predicted"/>
<evidence type="ECO:0000313" key="2">
    <source>
        <dbReference type="Proteomes" id="UP000199595"/>
    </source>
</evidence>
<protein>
    <recommendedName>
        <fullName evidence="3">DUF4252 domain-containing protein</fullName>
    </recommendedName>
</protein>
<name>A0A1H2YME3_9FLAO</name>
<dbReference type="PROSITE" id="PS51257">
    <property type="entry name" value="PROKAR_LIPOPROTEIN"/>
    <property type="match status" value="1"/>
</dbReference>
<dbReference type="STRING" id="762486.SAMN05444411_1032"/>
<dbReference type="AlphaFoldDB" id="A0A1H2YME3"/>
<dbReference type="InterPro" id="IPR025348">
    <property type="entry name" value="DUF4252"/>
</dbReference>
<evidence type="ECO:0008006" key="3">
    <source>
        <dbReference type="Google" id="ProtNLM"/>
    </source>
</evidence>
<dbReference type="Pfam" id="PF14060">
    <property type="entry name" value="DUF4252"/>
    <property type="match status" value="1"/>
</dbReference>
<gene>
    <name evidence="1" type="ORF">SAMN05444411_1032</name>
</gene>
<reference evidence="1 2" key="1">
    <citation type="submission" date="2016-10" db="EMBL/GenBank/DDBJ databases">
        <authorList>
            <person name="de Groot N.N."/>
        </authorList>
    </citation>
    <scope>NUCLEOTIDE SEQUENCE [LARGE SCALE GENOMIC DNA]</scope>
    <source>
        <strain evidence="1 2">DSM 24956</strain>
    </source>
</reference>
<keyword evidence="2" id="KW-1185">Reference proteome</keyword>
<dbReference type="Proteomes" id="UP000199595">
    <property type="component" value="Unassembled WGS sequence"/>
</dbReference>